<protein>
    <submittedName>
        <fullName evidence="3">Uncharacterized protein</fullName>
    </submittedName>
</protein>
<evidence type="ECO:0000256" key="2">
    <source>
        <dbReference type="SAM" id="SignalP"/>
    </source>
</evidence>
<dbReference type="EMBL" id="JADCUA010000004">
    <property type="protein sequence ID" value="KAH9840574.1"/>
    <property type="molecule type" value="Genomic_DNA"/>
</dbReference>
<feature type="signal peptide" evidence="2">
    <location>
        <begin position="1"/>
        <end position="48"/>
    </location>
</feature>
<evidence type="ECO:0000313" key="3">
    <source>
        <dbReference type="EMBL" id="KAH9840574.1"/>
    </source>
</evidence>
<name>A0ABQ8KPP3_9APHY</name>
<evidence type="ECO:0000313" key="4">
    <source>
        <dbReference type="Proteomes" id="UP000814176"/>
    </source>
</evidence>
<comment type="caution">
    <text evidence="3">The sequence shown here is derived from an EMBL/GenBank/DDBJ whole genome shotgun (WGS) entry which is preliminary data.</text>
</comment>
<evidence type="ECO:0000256" key="1">
    <source>
        <dbReference type="SAM" id="MobiDB-lite"/>
    </source>
</evidence>
<proteinExistence type="predicted"/>
<gene>
    <name evidence="3" type="ORF">C8Q71DRAFT_740088</name>
</gene>
<keyword evidence="2" id="KW-0732">Signal</keyword>
<feature type="region of interest" description="Disordered" evidence="1">
    <location>
        <begin position="1"/>
        <end position="20"/>
    </location>
</feature>
<dbReference type="GeneID" id="72003481"/>
<feature type="chain" id="PRO_5047205765" evidence="2">
    <location>
        <begin position="49"/>
        <end position="70"/>
    </location>
</feature>
<reference evidence="3 4" key="1">
    <citation type="journal article" date="2021" name="Environ. Microbiol.">
        <title>Gene family expansions and transcriptome signatures uncover fungal adaptations to wood decay.</title>
        <authorList>
            <person name="Hage H."/>
            <person name="Miyauchi S."/>
            <person name="Viragh M."/>
            <person name="Drula E."/>
            <person name="Min B."/>
            <person name="Chaduli D."/>
            <person name="Navarro D."/>
            <person name="Favel A."/>
            <person name="Norest M."/>
            <person name="Lesage-Meessen L."/>
            <person name="Balint B."/>
            <person name="Merenyi Z."/>
            <person name="de Eugenio L."/>
            <person name="Morin E."/>
            <person name="Martinez A.T."/>
            <person name="Baldrian P."/>
            <person name="Stursova M."/>
            <person name="Martinez M.J."/>
            <person name="Novotny C."/>
            <person name="Magnuson J.K."/>
            <person name="Spatafora J.W."/>
            <person name="Maurice S."/>
            <person name="Pangilinan J."/>
            <person name="Andreopoulos W."/>
            <person name="LaButti K."/>
            <person name="Hundley H."/>
            <person name="Na H."/>
            <person name="Kuo A."/>
            <person name="Barry K."/>
            <person name="Lipzen A."/>
            <person name="Henrissat B."/>
            <person name="Riley R."/>
            <person name="Ahrendt S."/>
            <person name="Nagy L.G."/>
            <person name="Grigoriev I.V."/>
            <person name="Martin F."/>
            <person name="Rosso M.N."/>
        </authorList>
    </citation>
    <scope>NUCLEOTIDE SEQUENCE [LARGE SCALE GENOMIC DNA]</scope>
    <source>
        <strain evidence="3 4">CIRM-BRFM 1785</strain>
    </source>
</reference>
<dbReference type="RefSeq" id="XP_047782040.1">
    <property type="nucleotide sequence ID" value="XM_047922749.1"/>
</dbReference>
<accession>A0ABQ8KPP3</accession>
<organism evidence="3 4">
    <name type="scientific">Rhodofomes roseus</name>
    <dbReference type="NCBI Taxonomy" id="34475"/>
    <lineage>
        <taxon>Eukaryota</taxon>
        <taxon>Fungi</taxon>
        <taxon>Dikarya</taxon>
        <taxon>Basidiomycota</taxon>
        <taxon>Agaricomycotina</taxon>
        <taxon>Agaricomycetes</taxon>
        <taxon>Polyporales</taxon>
        <taxon>Rhodofomes</taxon>
    </lineage>
</organism>
<keyword evidence="4" id="KW-1185">Reference proteome</keyword>
<dbReference type="Proteomes" id="UP000814176">
    <property type="component" value="Unassembled WGS sequence"/>
</dbReference>
<sequence>MSGASPIGSITHTGGDPQPYRDIRTIRRHLSFVLLLLELLTSHSFVHAAQYTAHSWATRCTGVWTEAQSS</sequence>